<evidence type="ECO:0000256" key="1">
    <source>
        <dbReference type="ARBA" id="ARBA00006407"/>
    </source>
</evidence>
<dbReference type="PANTHER" id="PTHR12184:SF1">
    <property type="entry name" value="UBIQUINOL-CYTOCHROME-C REDUCTASE COMPLEX ASSEMBLY FACTOR 1"/>
    <property type="match status" value="1"/>
</dbReference>
<dbReference type="PANTHER" id="PTHR12184">
    <property type="entry name" value="UBIQUINOL-CYTOCHROME C REDUCTASE COMPLEX ASSEMBLY FACTOR 1 FAMILY MEMBER"/>
    <property type="match status" value="1"/>
</dbReference>
<dbReference type="InterPro" id="IPR007129">
    <property type="entry name" value="Ubiqinol_cyt_c_chaperone_CPB3"/>
</dbReference>
<proteinExistence type="inferred from homology"/>
<name>A0A1B6IDV4_9HEMI</name>
<dbReference type="InterPro" id="IPR021150">
    <property type="entry name" value="Ubiq_cyt_c_chap"/>
</dbReference>
<sequence>MNSHLSVIFYKAVEMGMHRTLCLTQLPRIQSILYPIQHRHLCLSQSHQGVAAPKSTALDGNIFGRTLKKIKFYTVGKVKLKVLGYYLYECVADKVPYTWFFKEMSLPDTFNSWFLVTELHIWMLMVKAMELGDDGRFIRNYIVEAMWADVAMKSKKLGAENYSLARAQTKILGDQFQAALITYDEGLLCNDKVLASALWRRFFEKNCNDPRNLETMVKYVRMQIKYLDNMTEEDFRKRNIKWQSIEKT</sequence>
<dbReference type="EMBL" id="GECU01022602">
    <property type="protein sequence ID" value="JAS85104.1"/>
    <property type="molecule type" value="Transcribed_RNA"/>
</dbReference>
<dbReference type="GO" id="GO:0034551">
    <property type="term" value="P:mitochondrial respiratory chain complex III assembly"/>
    <property type="evidence" value="ECO:0007669"/>
    <property type="project" value="TreeGrafter"/>
</dbReference>
<comment type="similarity">
    <text evidence="1">Belongs to the CBP3 family.</text>
</comment>
<dbReference type="Pfam" id="PF03981">
    <property type="entry name" value="Ubiq_cyt_C_chap"/>
    <property type="match status" value="1"/>
</dbReference>
<dbReference type="GO" id="GO:0005739">
    <property type="term" value="C:mitochondrion"/>
    <property type="evidence" value="ECO:0007669"/>
    <property type="project" value="TreeGrafter"/>
</dbReference>
<protein>
    <recommendedName>
        <fullName evidence="2">Ubiquinol-cytochrome c chaperone domain-containing protein</fullName>
    </recommendedName>
</protein>
<reference evidence="3" key="1">
    <citation type="submission" date="2015-11" db="EMBL/GenBank/DDBJ databases">
        <title>De novo transcriptome assembly of four potential Pierce s Disease insect vectors from Arizona vineyards.</title>
        <authorList>
            <person name="Tassone E.E."/>
        </authorList>
    </citation>
    <scope>NUCLEOTIDE SEQUENCE</scope>
</reference>
<evidence type="ECO:0000259" key="2">
    <source>
        <dbReference type="Pfam" id="PF03981"/>
    </source>
</evidence>
<feature type="domain" description="Ubiquinol-cytochrome c chaperone" evidence="2">
    <location>
        <begin position="103"/>
        <end position="242"/>
    </location>
</feature>
<accession>A0A1B6IDV4</accession>
<dbReference type="AlphaFoldDB" id="A0A1B6IDV4"/>
<evidence type="ECO:0000313" key="3">
    <source>
        <dbReference type="EMBL" id="JAS85104.1"/>
    </source>
</evidence>
<organism evidence="3">
    <name type="scientific">Homalodisca liturata</name>
    <dbReference type="NCBI Taxonomy" id="320908"/>
    <lineage>
        <taxon>Eukaryota</taxon>
        <taxon>Metazoa</taxon>
        <taxon>Ecdysozoa</taxon>
        <taxon>Arthropoda</taxon>
        <taxon>Hexapoda</taxon>
        <taxon>Insecta</taxon>
        <taxon>Pterygota</taxon>
        <taxon>Neoptera</taxon>
        <taxon>Paraneoptera</taxon>
        <taxon>Hemiptera</taxon>
        <taxon>Auchenorrhyncha</taxon>
        <taxon>Membracoidea</taxon>
        <taxon>Cicadellidae</taxon>
        <taxon>Cicadellinae</taxon>
        <taxon>Proconiini</taxon>
        <taxon>Homalodisca</taxon>
    </lineage>
</organism>
<gene>
    <name evidence="3" type="ORF">g.11021</name>
</gene>